<dbReference type="SUPFAM" id="SSF56059">
    <property type="entry name" value="Glutathione synthetase ATP-binding domain-like"/>
    <property type="match status" value="1"/>
</dbReference>
<keyword evidence="2" id="KW-1185">Reference proteome</keyword>
<dbReference type="RefSeq" id="WP_346179138.1">
    <property type="nucleotide sequence ID" value="NZ_BAAASD010000064.1"/>
</dbReference>
<accession>A0ABP5U9B9</accession>
<reference evidence="2" key="1">
    <citation type="journal article" date="2019" name="Int. J. Syst. Evol. Microbiol.">
        <title>The Global Catalogue of Microorganisms (GCM) 10K type strain sequencing project: providing services to taxonomists for standard genome sequencing and annotation.</title>
        <authorList>
            <consortium name="The Broad Institute Genomics Platform"/>
            <consortium name="The Broad Institute Genome Sequencing Center for Infectious Disease"/>
            <person name="Wu L."/>
            <person name="Ma J."/>
        </authorList>
    </citation>
    <scope>NUCLEOTIDE SEQUENCE [LARGE SCALE GENOMIC DNA]</scope>
    <source>
        <strain evidence="2">JCM 4316</strain>
    </source>
</reference>
<dbReference type="Gene3D" id="3.30.470.20">
    <property type="entry name" value="ATP-grasp fold, B domain"/>
    <property type="match status" value="1"/>
</dbReference>
<evidence type="ECO:0008006" key="3">
    <source>
        <dbReference type="Google" id="ProtNLM"/>
    </source>
</evidence>
<name>A0ABP5U9B9_9ACTN</name>
<proteinExistence type="predicted"/>
<evidence type="ECO:0000313" key="1">
    <source>
        <dbReference type="EMBL" id="GAA2373128.1"/>
    </source>
</evidence>
<gene>
    <name evidence="1" type="ORF">GCM10010246_79810</name>
</gene>
<sequence>MRIGLITPEPGHPLLAAATALLTPRHRVEVVDPGSWGGASDEPESVGELADVYLLKARTPGALGLARHLEERGAPVVNAARATGLVQDRTAMARLALRAGLPFARTRTAPDLASLYAEGLPYPVVVKSRHSRRHDLVARVEDAAGLRALGEVWPGEPVVVQRFTENSGWDHKLWVIAGRVFAAVRRSELADPGRGPALPLPPGELPDGWAGLALRVGPVFGLWVYGVDVIDAGGGAPLIVDINAFPGVRGQAGAPEALAELAVRTAERGAVPAC</sequence>
<protein>
    <recommendedName>
        <fullName evidence="3">Alpha-L-glutamate ligase</fullName>
    </recommendedName>
</protein>
<evidence type="ECO:0000313" key="2">
    <source>
        <dbReference type="Proteomes" id="UP001500253"/>
    </source>
</evidence>
<dbReference type="EMBL" id="BAAASD010000064">
    <property type="protein sequence ID" value="GAA2373128.1"/>
    <property type="molecule type" value="Genomic_DNA"/>
</dbReference>
<dbReference type="Proteomes" id="UP001500253">
    <property type="component" value="Unassembled WGS sequence"/>
</dbReference>
<comment type="caution">
    <text evidence="1">The sequence shown here is derived from an EMBL/GenBank/DDBJ whole genome shotgun (WGS) entry which is preliminary data.</text>
</comment>
<dbReference type="PANTHER" id="PTHR21621">
    <property type="entry name" value="RIBOSOMAL PROTEIN S6 MODIFICATION PROTEIN"/>
    <property type="match status" value="1"/>
</dbReference>
<organism evidence="1 2">
    <name type="scientific">Streptomyces cuspidosporus</name>
    <dbReference type="NCBI Taxonomy" id="66882"/>
    <lineage>
        <taxon>Bacteria</taxon>
        <taxon>Bacillati</taxon>
        <taxon>Actinomycetota</taxon>
        <taxon>Actinomycetes</taxon>
        <taxon>Kitasatosporales</taxon>
        <taxon>Streptomycetaceae</taxon>
        <taxon>Streptomyces</taxon>
    </lineage>
</organism>
<dbReference type="PANTHER" id="PTHR21621:SF0">
    <property type="entry name" value="BETA-CITRYLGLUTAMATE SYNTHASE B-RELATED"/>
    <property type="match status" value="1"/>
</dbReference>